<name>A0ABY8Y5H9_9GAMM</name>
<dbReference type="EMBL" id="CP127389">
    <property type="protein sequence ID" value="WIV87660.1"/>
    <property type="molecule type" value="Genomic_DNA"/>
</dbReference>
<evidence type="ECO:0000256" key="1">
    <source>
        <dbReference type="SAM" id="Phobius"/>
    </source>
</evidence>
<organism evidence="2 3">
    <name type="scientific">Proteus appendicitidis</name>
    <dbReference type="NCBI Taxonomy" id="3034648"/>
    <lineage>
        <taxon>Bacteria</taxon>
        <taxon>Pseudomonadati</taxon>
        <taxon>Pseudomonadota</taxon>
        <taxon>Gammaproteobacteria</taxon>
        <taxon>Enterobacterales</taxon>
        <taxon>Morganellaceae</taxon>
        <taxon>Proteus</taxon>
    </lineage>
</organism>
<keyword evidence="1" id="KW-0472">Membrane</keyword>
<dbReference type="Proteomes" id="UP001226651">
    <property type="component" value="Chromosome"/>
</dbReference>
<keyword evidence="1" id="KW-0812">Transmembrane</keyword>
<keyword evidence="3" id="KW-1185">Reference proteome</keyword>
<protein>
    <submittedName>
        <fullName evidence="2">Uncharacterized protein</fullName>
    </submittedName>
</protein>
<accession>A0ABY8Y5H9</accession>
<feature type="transmembrane region" description="Helical" evidence="1">
    <location>
        <begin position="21"/>
        <end position="39"/>
    </location>
</feature>
<proteinExistence type="predicted"/>
<evidence type="ECO:0000313" key="2">
    <source>
        <dbReference type="EMBL" id="WIV87660.1"/>
    </source>
</evidence>
<sequence length="80" mass="9120">MNWSKMKMIKILKCIFDGFQSVIAIFILIFSLHLIAYWSSDDAIKLGIISSFWSKVQNVFNNPIPVPEVNLSSTNINVDN</sequence>
<evidence type="ECO:0000313" key="3">
    <source>
        <dbReference type="Proteomes" id="UP001226651"/>
    </source>
</evidence>
<dbReference type="RefSeq" id="WP_285804794.1">
    <property type="nucleotide sequence ID" value="NZ_CP127389.1"/>
</dbReference>
<gene>
    <name evidence="2" type="ORF">QQS39_14480</name>
</gene>
<keyword evidence="1" id="KW-1133">Transmembrane helix</keyword>
<reference evidence="2 3" key="1">
    <citation type="submission" date="2023-06" db="EMBL/GenBank/DDBJ databases">
        <title>Proteus appendicitidis sp. nov., isolated from the appendiceal pus of an appendicitis patient in Yongzhou, China.</title>
        <authorList>
            <person name="Cai X."/>
        </authorList>
    </citation>
    <scope>NUCLEOTIDE SEQUENCE [LARGE SCALE GENOMIC DNA]</scope>
    <source>
        <strain evidence="2 3">HZ0627</strain>
    </source>
</reference>